<dbReference type="Proteomes" id="UP000182660">
    <property type="component" value="Unassembled WGS sequence"/>
</dbReference>
<dbReference type="AlphaFoldDB" id="A0A1K9ZRL2"/>
<evidence type="ECO:0000313" key="3">
    <source>
        <dbReference type="Proteomes" id="UP000182660"/>
    </source>
</evidence>
<accession>A0A1K9ZRL2</accession>
<evidence type="ECO:0000313" key="4">
    <source>
        <dbReference type="Proteomes" id="UP000183794"/>
    </source>
</evidence>
<reference evidence="2 4" key="2">
    <citation type="submission" date="2016-11" db="EMBL/GenBank/DDBJ databases">
        <authorList>
            <person name="Jaros S."/>
            <person name="Januszkiewicz K."/>
            <person name="Wedrychowicz H."/>
        </authorList>
    </citation>
    <scope>NUCLEOTIDE SEQUENCE [LARGE SCALE GENOMIC DNA]</scope>
    <source>
        <strain evidence="2">NVI 5450</strain>
    </source>
</reference>
<evidence type="ECO:0000313" key="2">
    <source>
        <dbReference type="EMBL" id="SGZ05442.1"/>
    </source>
</evidence>
<organism evidence="2 4">
    <name type="scientific">Moritella viscosa</name>
    <dbReference type="NCBI Taxonomy" id="80854"/>
    <lineage>
        <taxon>Bacteria</taxon>
        <taxon>Pseudomonadati</taxon>
        <taxon>Pseudomonadota</taxon>
        <taxon>Gammaproteobacteria</taxon>
        <taxon>Alteromonadales</taxon>
        <taxon>Moritellaceae</taxon>
        <taxon>Moritella</taxon>
    </lineage>
</organism>
<evidence type="ECO:0000313" key="1">
    <source>
        <dbReference type="EMBL" id="SGY94123.1"/>
    </source>
</evidence>
<reference evidence="1 3" key="1">
    <citation type="submission" date="2016-11" db="EMBL/GenBank/DDBJ databases">
        <authorList>
            <person name="Klemetsen T."/>
        </authorList>
    </citation>
    <scope>NUCLEOTIDE SEQUENCE [LARGE SCALE GENOMIC DNA]</scope>
    <source>
        <strain evidence="1">MT 2528</strain>
    </source>
</reference>
<dbReference type="EMBL" id="FPLD01000076">
    <property type="protein sequence ID" value="SGZ05442.1"/>
    <property type="molecule type" value="Genomic_DNA"/>
</dbReference>
<gene>
    <name evidence="1" type="ORF">MT2528_2723</name>
    <name evidence="2" type="ORF">NVI5450_2908</name>
</gene>
<dbReference type="Proteomes" id="UP000183794">
    <property type="component" value="Unassembled WGS sequence"/>
</dbReference>
<name>A0A1K9ZRL2_9GAMM</name>
<keyword evidence="3" id="KW-1185">Reference proteome</keyword>
<proteinExistence type="predicted"/>
<sequence length="93" mass="10428">MALIEQLQQIDAISNIKHKYHAGSVAIHFDREELDCDSLLEILETHEWTKSDEKPSFVENAVVNGTKTLTKGLATMALKRLVGPSVSRMIMSF</sequence>
<dbReference type="EMBL" id="FPLJ01000060">
    <property type="protein sequence ID" value="SGY94123.1"/>
    <property type="molecule type" value="Genomic_DNA"/>
</dbReference>
<protein>
    <submittedName>
        <fullName evidence="2">Uncharacterized protein</fullName>
    </submittedName>
</protein>